<evidence type="ECO:0000256" key="4">
    <source>
        <dbReference type="ARBA" id="ARBA00023136"/>
    </source>
</evidence>
<feature type="transmembrane region" description="Helical" evidence="5">
    <location>
        <begin position="71"/>
        <end position="95"/>
    </location>
</feature>
<keyword evidence="2 5" id="KW-0812">Transmembrane</keyword>
<feature type="transmembrane region" description="Helical" evidence="5">
    <location>
        <begin position="38"/>
        <end position="59"/>
    </location>
</feature>
<dbReference type="PANTHER" id="PTHR46140">
    <property type="entry name" value="VACUOLAR TRANSPORTER CHAPERONE 1-RELATED"/>
    <property type="match status" value="1"/>
</dbReference>
<keyword evidence="3 5" id="KW-1133">Transmembrane helix</keyword>
<dbReference type="InterPro" id="IPR051572">
    <property type="entry name" value="VTC_Complex_Subunit"/>
</dbReference>
<evidence type="ECO:0000256" key="5">
    <source>
        <dbReference type="SAM" id="Phobius"/>
    </source>
</evidence>
<dbReference type="InterPro" id="IPR003807">
    <property type="entry name" value="DUF202"/>
</dbReference>
<feature type="transmembrane region" description="Helical" evidence="5">
    <location>
        <begin position="115"/>
        <end position="133"/>
    </location>
</feature>
<proteinExistence type="predicted"/>
<dbReference type="PANTHER" id="PTHR46140:SF1">
    <property type="entry name" value="VACUOLAR TRANSPORTER CHAPERONE COMPLEX SUBUNIT 4-RELATED"/>
    <property type="match status" value="1"/>
</dbReference>
<protein>
    <recommendedName>
        <fullName evidence="6">DUF202 domain-containing protein</fullName>
    </recommendedName>
</protein>
<evidence type="ECO:0000313" key="7">
    <source>
        <dbReference type="EMBL" id="CAD8785172.1"/>
    </source>
</evidence>
<dbReference type="GO" id="GO:0012505">
    <property type="term" value="C:endomembrane system"/>
    <property type="evidence" value="ECO:0007669"/>
    <property type="project" value="UniProtKB-SubCell"/>
</dbReference>
<dbReference type="AlphaFoldDB" id="A0A7S0VF34"/>
<sequence length="137" mass="15283">MTEQVLVGWHPLAWLDMPASVNIQSNESKNLYANERTFIHWVHMAVVMGSIATGLLSFAKKQKDHSAQHGIELLSGLLIATAIIFICYSLCMFLWRRKIIALKLGNGEAPMGPLVLSTTFAFCLVCIFFFGVVQPKE</sequence>
<dbReference type="Pfam" id="PF02656">
    <property type="entry name" value="DUF202"/>
    <property type="match status" value="1"/>
</dbReference>
<feature type="domain" description="DUF202" evidence="6">
    <location>
        <begin position="31"/>
        <end position="98"/>
    </location>
</feature>
<reference evidence="7" key="1">
    <citation type="submission" date="2021-01" db="EMBL/GenBank/DDBJ databases">
        <authorList>
            <person name="Corre E."/>
            <person name="Pelletier E."/>
            <person name="Niang G."/>
            <person name="Scheremetjew M."/>
            <person name="Finn R."/>
            <person name="Kale V."/>
            <person name="Holt S."/>
            <person name="Cochrane G."/>
            <person name="Meng A."/>
            <person name="Brown T."/>
            <person name="Cohen L."/>
        </authorList>
    </citation>
    <scope>NUCLEOTIDE SEQUENCE</scope>
    <source>
        <strain evidence="7">CCMP443</strain>
    </source>
</reference>
<evidence type="ECO:0000256" key="1">
    <source>
        <dbReference type="ARBA" id="ARBA00004127"/>
    </source>
</evidence>
<comment type="subcellular location">
    <subcellularLocation>
        <location evidence="1">Endomembrane system</location>
        <topology evidence="1">Multi-pass membrane protein</topology>
    </subcellularLocation>
</comment>
<name>A0A7S0VF34_9CRYP</name>
<gene>
    <name evidence="7" type="ORF">HTEP1355_LOCUS3939</name>
</gene>
<evidence type="ECO:0000256" key="2">
    <source>
        <dbReference type="ARBA" id="ARBA00022692"/>
    </source>
</evidence>
<keyword evidence="4 5" id="KW-0472">Membrane</keyword>
<organism evidence="7">
    <name type="scientific">Hemiselmis tepida</name>
    <dbReference type="NCBI Taxonomy" id="464990"/>
    <lineage>
        <taxon>Eukaryota</taxon>
        <taxon>Cryptophyceae</taxon>
        <taxon>Cryptomonadales</taxon>
        <taxon>Hemiselmidaceae</taxon>
        <taxon>Hemiselmis</taxon>
    </lineage>
</organism>
<dbReference type="EMBL" id="HBFN01006711">
    <property type="protein sequence ID" value="CAD8785172.1"/>
    <property type="molecule type" value="Transcribed_RNA"/>
</dbReference>
<evidence type="ECO:0000259" key="6">
    <source>
        <dbReference type="Pfam" id="PF02656"/>
    </source>
</evidence>
<accession>A0A7S0VF34</accession>
<evidence type="ECO:0000256" key="3">
    <source>
        <dbReference type="ARBA" id="ARBA00022989"/>
    </source>
</evidence>